<sequence length="205" mass="22315">MWKGEILYHIPVMYTRVVAGKWVAHMSSVQSPIPLTHSQPGSRSLSCVGSSPPAALLISLEFETEARDHLGMAINEAVITQQREHRVDMPIRPEAPVPAGINEAYEAKILMAITALISVCAGGIFGFLQVQLGNEKIKPELELSYFACNVSLSASVIVAIANVTLTCIPWNFAMKTLLLKLLIGVSWVLIMADFGLAITFNLQRG</sequence>
<dbReference type="AlphaFoldDB" id="A0A9Q0K9B4"/>
<comment type="caution">
    <text evidence="2">The sequence shown here is derived from an EMBL/GenBank/DDBJ whole genome shotgun (WGS) entry which is preliminary data.</text>
</comment>
<name>A0A9Q0K9B4_9MAGN</name>
<feature type="transmembrane region" description="Helical" evidence="1">
    <location>
        <begin position="109"/>
        <end position="131"/>
    </location>
</feature>
<reference evidence="2" key="1">
    <citation type="journal article" date="2023" name="Plant J.">
        <title>The genome of the king protea, Protea cynaroides.</title>
        <authorList>
            <person name="Chang J."/>
            <person name="Duong T.A."/>
            <person name="Schoeman C."/>
            <person name="Ma X."/>
            <person name="Roodt D."/>
            <person name="Barker N."/>
            <person name="Li Z."/>
            <person name="Van de Peer Y."/>
            <person name="Mizrachi E."/>
        </authorList>
    </citation>
    <scope>NUCLEOTIDE SEQUENCE</scope>
    <source>
        <tissue evidence="2">Young leaves</tissue>
    </source>
</reference>
<keyword evidence="1" id="KW-0472">Membrane</keyword>
<protein>
    <submittedName>
        <fullName evidence="2">Uncharacterized protein</fullName>
    </submittedName>
</protein>
<proteinExistence type="predicted"/>
<evidence type="ECO:0000256" key="1">
    <source>
        <dbReference type="SAM" id="Phobius"/>
    </source>
</evidence>
<organism evidence="2 3">
    <name type="scientific">Protea cynaroides</name>
    <dbReference type="NCBI Taxonomy" id="273540"/>
    <lineage>
        <taxon>Eukaryota</taxon>
        <taxon>Viridiplantae</taxon>
        <taxon>Streptophyta</taxon>
        <taxon>Embryophyta</taxon>
        <taxon>Tracheophyta</taxon>
        <taxon>Spermatophyta</taxon>
        <taxon>Magnoliopsida</taxon>
        <taxon>Proteales</taxon>
        <taxon>Proteaceae</taxon>
        <taxon>Protea</taxon>
    </lineage>
</organism>
<keyword evidence="1" id="KW-1133">Transmembrane helix</keyword>
<dbReference type="EMBL" id="JAMYWD010000007">
    <property type="protein sequence ID" value="KAJ4966260.1"/>
    <property type="molecule type" value="Genomic_DNA"/>
</dbReference>
<feature type="transmembrane region" description="Helical" evidence="1">
    <location>
        <begin position="177"/>
        <end position="200"/>
    </location>
</feature>
<feature type="transmembrane region" description="Helical" evidence="1">
    <location>
        <begin position="143"/>
        <end position="165"/>
    </location>
</feature>
<dbReference type="Proteomes" id="UP001141806">
    <property type="component" value="Unassembled WGS sequence"/>
</dbReference>
<accession>A0A9Q0K9B4</accession>
<keyword evidence="3" id="KW-1185">Reference proteome</keyword>
<evidence type="ECO:0000313" key="2">
    <source>
        <dbReference type="EMBL" id="KAJ4966260.1"/>
    </source>
</evidence>
<keyword evidence="1" id="KW-0812">Transmembrane</keyword>
<evidence type="ECO:0000313" key="3">
    <source>
        <dbReference type="Proteomes" id="UP001141806"/>
    </source>
</evidence>
<gene>
    <name evidence="2" type="ORF">NE237_018109</name>
</gene>